<dbReference type="AlphaFoldDB" id="A0A9D5AV58"/>
<name>A0A9D5AV58_PEA</name>
<sequence length="212" mass="23385">MEALWDLVDKLKISTLGAILLLACACFALVCLCIVLVLKRKGSNNNKIVNQEGVIEEKDTSSTITTTTTTSTTTTTNATTTTTASTKWLEPNCGWISVKRVLMESMVWSRARKLEENIGWQRERGSPLLGSLERNGVESGWKSVSHDSASAVWQRPILRGEKCLLPSFSGLILYDEKGKLLNDDSVNETQCMEISKQVINQSSLSCTQLVLL</sequence>
<dbReference type="InterPro" id="IPR054054">
    <property type="entry name" value="Ng_1-3-like"/>
</dbReference>
<keyword evidence="1" id="KW-0812">Transmembrane</keyword>
<evidence type="ECO:0000313" key="3">
    <source>
        <dbReference type="Proteomes" id="UP001058974"/>
    </source>
</evidence>
<dbReference type="Pfam" id="PF21827">
    <property type="entry name" value="New_glue"/>
    <property type="match status" value="1"/>
</dbReference>
<accession>A0A9D5AV58</accession>
<proteinExistence type="predicted"/>
<evidence type="ECO:0000313" key="2">
    <source>
        <dbReference type="EMBL" id="KAI5420351.1"/>
    </source>
</evidence>
<dbReference type="Proteomes" id="UP001058974">
    <property type="component" value="Chromosome 4"/>
</dbReference>
<evidence type="ECO:0008006" key="4">
    <source>
        <dbReference type="Google" id="ProtNLM"/>
    </source>
</evidence>
<feature type="transmembrane region" description="Helical" evidence="1">
    <location>
        <begin position="16"/>
        <end position="38"/>
    </location>
</feature>
<keyword evidence="1" id="KW-0472">Membrane</keyword>
<dbReference type="PANTHER" id="PTHR33237">
    <property type="entry name" value="F2P16.13 PROTEIN-RELATED"/>
    <property type="match status" value="1"/>
</dbReference>
<dbReference type="Gramene" id="Psat04G0422400-T1">
    <property type="protein sequence ID" value="KAI5420351.1"/>
    <property type="gene ID" value="KIW84_044224"/>
</dbReference>
<dbReference type="PANTHER" id="PTHR33237:SF21">
    <property type="entry name" value="TRANSMEMBRANE PROTEIN"/>
    <property type="match status" value="1"/>
</dbReference>
<gene>
    <name evidence="2" type="ORF">KIW84_044224</name>
</gene>
<comment type="caution">
    <text evidence="2">The sequence shown here is derived from an EMBL/GenBank/DDBJ whole genome shotgun (WGS) entry which is preliminary data.</text>
</comment>
<protein>
    <recommendedName>
        <fullName evidence="4">Transmembrane protein</fullName>
    </recommendedName>
</protein>
<dbReference type="EMBL" id="JAMSHJ010000004">
    <property type="protein sequence ID" value="KAI5420351.1"/>
    <property type="molecule type" value="Genomic_DNA"/>
</dbReference>
<keyword evidence="3" id="KW-1185">Reference proteome</keyword>
<evidence type="ECO:0000256" key="1">
    <source>
        <dbReference type="SAM" id="Phobius"/>
    </source>
</evidence>
<reference evidence="2 3" key="1">
    <citation type="journal article" date="2022" name="Nat. Genet.">
        <title>Improved pea reference genome and pan-genome highlight genomic features and evolutionary characteristics.</title>
        <authorList>
            <person name="Yang T."/>
            <person name="Liu R."/>
            <person name="Luo Y."/>
            <person name="Hu S."/>
            <person name="Wang D."/>
            <person name="Wang C."/>
            <person name="Pandey M.K."/>
            <person name="Ge S."/>
            <person name="Xu Q."/>
            <person name="Li N."/>
            <person name="Li G."/>
            <person name="Huang Y."/>
            <person name="Saxena R.K."/>
            <person name="Ji Y."/>
            <person name="Li M."/>
            <person name="Yan X."/>
            <person name="He Y."/>
            <person name="Liu Y."/>
            <person name="Wang X."/>
            <person name="Xiang C."/>
            <person name="Varshney R.K."/>
            <person name="Ding H."/>
            <person name="Gao S."/>
            <person name="Zong X."/>
        </authorList>
    </citation>
    <scope>NUCLEOTIDE SEQUENCE [LARGE SCALE GENOMIC DNA]</scope>
    <source>
        <strain evidence="2 3">cv. Zhongwan 6</strain>
    </source>
</reference>
<organism evidence="2 3">
    <name type="scientific">Pisum sativum</name>
    <name type="common">Garden pea</name>
    <name type="synonym">Lathyrus oleraceus</name>
    <dbReference type="NCBI Taxonomy" id="3888"/>
    <lineage>
        <taxon>Eukaryota</taxon>
        <taxon>Viridiplantae</taxon>
        <taxon>Streptophyta</taxon>
        <taxon>Embryophyta</taxon>
        <taxon>Tracheophyta</taxon>
        <taxon>Spermatophyta</taxon>
        <taxon>Magnoliopsida</taxon>
        <taxon>eudicotyledons</taxon>
        <taxon>Gunneridae</taxon>
        <taxon>Pentapetalae</taxon>
        <taxon>rosids</taxon>
        <taxon>fabids</taxon>
        <taxon>Fabales</taxon>
        <taxon>Fabaceae</taxon>
        <taxon>Papilionoideae</taxon>
        <taxon>50 kb inversion clade</taxon>
        <taxon>NPAAA clade</taxon>
        <taxon>Hologalegina</taxon>
        <taxon>IRL clade</taxon>
        <taxon>Fabeae</taxon>
        <taxon>Lathyrus</taxon>
    </lineage>
</organism>
<keyword evidence="1" id="KW-1133">Transmembrane helix</keyword>